<evidence type="ECO:0000256" key="8">
    <source>
        <dbReference type="SAM" id="Phobius"/>
    </source>
</evidence>
<dbReference type="RefSeq" id="WP_166233449.1">
    <property type="nucleotide sequence ID" value="NZ_CP049865.1"/>
</dbReference>
<comment type="subcellular location">
    <subcellularLocation>
        <location evidence="1">Cell membrane</location>
        <topology evidence="1">Multi-pass membrane protein</topology>
    </subcellularLocation>
</comment>
<evidence type="ECO:0000256" key="2">
    <source>
        <dbReference type="ARBA" id="ARBA00022475"/>
    </source>
</evidence>
<evidence type="ECO:0000256" key="5">
    <source>
        <dbReference type="ARBA" id="ARBA00022989"/>
    </source>
</evidence>
<organism evidence="9 10">
    <name type="scientific">Propioniciclava coleopterorum</name>
    <dbReference type="NCBI Taxonomy" id="2714937"/>
    <lineage>
        <taxon>Bacteria</taxon>
        <taxon>Bacillati</taxon>
        <taxon>Actinomycetota</taxon>
        <taxon>Actinomycetes</taxon>
        <taxon>Propionibacteriales</taxon>
        <taxon>Propionibacteriaceae</taxon>
        <taxon>Propioniciclava</taxon>
    </lineage>
</organism>
<dbReference type="Pfam" id="PF09594">
    <property type="entry name" value="GT87"/>
    <property type="match status" value="1"/>
</dbReference>
<feature type="transmembrane region" description="Helical" evidence="8">
    <location>
        <begin position="144"/>
        <end position="168"/>
    </location>
</feature>
<evidence type="ECO:0000256" key="3">
    <source>
        <dbReference type="ARBA" id="ARBA00022679"/>
    </source>
</evidence>
<comment type="similarity">
    <text evidence="7">Belongs to the glycosyltransferase 87 family.</text>
</comment>
<feature type="transmembrane region" description="Helical" evidence="8">
    <location>
        <begin position="43"/>
        <end position="64"/>
    </location>
</feature>
<evidence type="ECO:0000256" key="4">
    <source>
        <dbReference type="ARBA" id="ARBA00022692"/>
    </source>
</evidence>
<dbReference type="InterPro" id="IPR018584">
    <property type="entry name" value="GT87"/>
</dbReference>
<accession>A0A6G7Y6D8</accession>
<feature type="transmembrane region" description="Helical" evidence="8">
    <location>
        <begin position="180"/>
        <end position="201"/>
    </location>
</feature>
<evidence type="ECO:0000256" key="1">
    <source>
        <dbReference type="ARBA" id="ARBA00004651"/>
    </source>
</evidence>
<dbReference type="GO" id="GO:0016758">
    <property type="term" value="F:hexosyltransferase activity"/>
    <property type="evidence" value="ECO:0007669"/>
    <property type="project" value="InterPro"/>
</dbReference>
<dbReference type="AlphaFoldDB" id="A0A6G7Y6D8"/>
<evidence type="ECO:0000256" key="6">
    <source>
        <dbReference type="ARBA" id="ARBA00023136"/>
    </source>
</evidence>
<evidence type="ECO:0000256" key="7">
    <source>
        <dbReference type="ARBA" id="ARBA00024033"/>
    </source>
</evidence>
<keyword evidence="3" id="KW-0808">Transferase</keyword>
<evidence type="ECO:0000313" key="10">
    <source>
        <dbReference type="Proteomes" id="UP000501058"/>
    </source>
</evidence>
<keyword evidence="5 8" id="KW-1133">Transmembrane helix</keyword>
<feature type="transmembrane region" description="Helical" evidence="8">
    <location>
        <begin position="233"/>
        <end position="256"/>
    </location>
</feature>
<dbReference type="EMBL" id="CP049865">
    <property type="protein sequence ID" value="QIK72375.1"/>
    <property type="molecule type" value="Genomic_DNA"/>
</dbReference>
<keyword evidence="6 8" id="KW-0472">Membrane</keyword>
<dbReference type="GO" id="GO:0005886">
    <property type="term" value="C:plasma membrane"/>
    <property type="evidence" value="ECO:0007669"/>
    <property type="project" value="UniProtKB-SubCell"/>
</dbReference>
<feature type="transmembrane region" description="Helical" evidence="8">
    <location>
        <begin position="105"/>
        <end position="138"/>
    </location>
</feature>
<protein>
    <submittedName>
        <fullName evidence="9">DUF2029 domain-containing protein</fullName>
    </submittedName>
</protein>
<keyword evidence="4 8" id="KW-0812">Transmembrane</keyword>
<dbReference type="KEGG" id="prv:G7070_08960"/>
<keyword evidence="2" id="KW-1003">Cell membrane</keyword>
<proteinExistence type="inferred from homology"/>
<reference evidence="9 10" key="1">
    <citation type="submission" date="2020-03" db="EMBL/GenBank/DDBJ databases">
        <title>Propioniciclava sp. nov., isolated from Hydrophilus acuminatus.</title>
        <authorList>
            <person name="Hyun D.-W."/>
            <person name="Bae J.-W."/>
        </authorList>
    </citation>
    <scope>NUCLEOTIDE SEQUENCE [LARGE SCALE GENOMIC DNA]</scope>
    <source>
        <strain evidence="9 10">HDW11</strain>
    </source>
</reference>
<evidence type="ECO:0000313" key="9">
    <source>
        <dbReference type="EMBL" id="QIK72375.1"/>
    </source>
</evidence>
<feature type="transmembrane region" description="Helical" evidence="8">
    <location>
        <begin position="263"/>
        <end position="282"/>
    </location>
</feature>
<dbReference type="Proteomes" id="UP000501058">
    <property type="component" value="Chromosome"/>
</dbReference>
<keyword evidence="10" id="KW-1185">Reference proteome</keyword>
<sequence>MGVSGIEDAQIPYVEADLEYPVLTGLFIYVTRLLSGVFPGDRMIAFFGTTAVALFLCFLGLILVHLRMPASEVGPVGGVRGWTGVRALDDREGADAWVRDPRWQAVMLAASPLVAAGALINWDLLPMLLASGAILAWARGRPGWSGALIGLGTAAKLYPALLLLPIALICLRDRRWRDGVATLAGAILGWLAVNLPVFLAAPDGWLHFWTFNTERTADLGSIWYVLEGLGVQFPSLTLLMAVGLILGAVGLAIAYLKAPAVPTLAQGALLIVLLFCLVNKVYSPQYMLWLLPLVVLARPVWVDWLVFTAGELVYWAAVWVYLDGGLLAGDGEPRAYWAAILVRMGTEIFVAARVVRDIVGARVEGRRWRE</sequence>
<name>A0A6G7Y6D8_9ACTN</name>
<gene>
    <name evidence="9" type="ORF">G7070_08960</name>
</gene>